<proteinExistence type="predicted"/>
<dbReference type="AlphaFoldDB" id="A0A7G9Y9D9"/>
<sequence length="156" mass="17720">MRGLSFYAISLVSTKWRISFPTMVKQIIRSEEELNQKEQNDSESKKKRGWGRPKGSKNTNKADAPLPSYLCFIQSMLTKVQSLISTTISIKYAVLDGAFGNNNAVQMVLRCHMHIISKLKRTSALYFPYTGPYSGRGAKRKYGDKRVVTYLTVDNK</sequence>
<feature type="compositionally biased region" description="Basic residues" evidence="1">
    <location>
        <begin position="45"/>
        <end position="55"/>
    </location>
</feature>
<evidence type="ECO:0000256" key="1">
    <source>
        <dbReference type="SAM" id="MobiDB-lite"/>
    </source>
</evidence>
<dbReference type="InterPro" id="IPR038721">
    <property type="entry name" value="IS701-like_DDE_dom"/>
</dbReference>
<reference evidence="3" key="1">
    <citation type="submission" date="2020-06" db="EMBL/GenBank/DDBJ databases">
        <title>Unique genomic features of the anaerobic methanotrophic archaea.</title>
        <authorList>
            <person name="Chadwick G.L."/>
            <person name="Skennerton C.T."/>
            <person name="Laso-Perez R."/>
            <person name="Leu A.O."/>
            <person name="Speth D.R."/>
            <person name="Yu H."/>
            <person name="Morgan-Lang C."/>
            <person name="Hatzenpichler R."/>
            <person name="Goudeau D."/>
            <person name="Malmstrom R."/>
            <person name="Brazelton W.J."/>
            <person name="Woyke T."/>
            <person name="Hallam S.J."/>
            <person name="Tyson G.W."/>
            <person name="Wegener G."/>
            <person name="Boetius A."/>
            <person name="Orphan V."/>
        </authorList>
    </citation>
    <scope>NUCLEOTIDE SEQUENCE</scope>
</reference>
<name>A0A7G9Y9D9_9EURY</name>
<feature type="compositionally biased region" description="Basic and acidic residues" evidence="1">
    <location>
        <begin position="34"/>
        <end position="44"/>
    </location>
</feature>
<dbReference type="EMBL" id="MT631043">
    <property type="protein sequence ID" value="QNO44936.1"/>
    <property type="molecule type" value="Genomic_DNA"/>
</dbReference>
<evidence type="ECO:0000259" key="2">
    <source>
        <dbReference type="Pfam" id="PF13546"/>
    </source>
</evidence>
<evidence type="ECO:0000313" key="4">
    <source>
        <dbReference type="EMBL" id="QNO44936.1"/>
    </source>
</evidence>
<accession>A0A7G9Y9D9</accession>
<evidence type="ECO:0000313" key="3">
    <source>
        <dbReference type="EMBL" id="QNO44623.1"/>
    </source>
</evidence>
<dbReference type="EMBL" id="MT630991">
    <property type="protein sequence ID" value="QNO44623.1"/>
    <property type="molecule type" value="Genomic_DNA"/>
</dbReference>
<organism evidence="3">
    <name type="scientific">Candidatus Methanogaster sp. ANME-2c ERB4</name>
    <dbReference type="NCBI Taxonomy" id="2759911"/>
    <lineage>
        <taxon>Archaea</taxon>
        <taxon>Methanobacteriati</taxon>
        <taxon>Methanobacteriota</taxon>
        <taxon>Stenosarchaea group</taxon>
        <taxon>Methanomicrobia</taxon>
        <taxon>Methanosarcinales</taxon>
        <taxon>ANME-2 cluster</taxon>
        <taxon>Candidatus Methanogasteraceae</taxon>
        <taxon>Candidatus Methanogaster</taxon>
    </lineage>
</organism>
<feature type="region of interest" description="Disordered" evidence="1">
    <location>
        <begin position="34"/>
        <end position="62"/>
    </location>
</feature>
<dbReference type="EMBL" id="MT631184">
    <property type="protein sequence ID" value="QNO46295.1"/>
    <property type="molecule type" value="Genomic_DNA"/>
</dbReference>
<gene>
    <name evidence="3" type="ORF">ALDOFIIM_00002</name>
    <name evidence="4" type="ORF">DMHHAFJO_00007</name>
    <name evidence="5" type="ORF">FKGNILIC_00002</name>
</gene>
<evidence type="ECO:0000313" key="5">
    <source>
        <dbReference type="EMBL" id="QNO46295.1"/>
    </source>
</evidence>
<protein>
    <recommendedName>
        <fullName evidence="2">Transposase IS701-like DDE domain-containing protein</fullName>
    </recommendedName>
</protein>
<dbReference type="Pfam" id="PF13546">
    <property type="entry name" value="DDE_5"/>
    <property type="match status" value="1"/>
</dbReference>
<feature type="domain" description="Transposase IS701-like DDE" evidence="2">
    <location>
        <begin position="37"/>
        <end position="146"/>
    </location>
</feature>